<dbReference type="EMBL" id="FR960641">
    <property type="protein sequence ID" value="CDR00752.1"/>
    <property type="molecule type" value="Genomic_DNA"/>
</dbReference>
<dbReference type="AlphaFoldDB" id="A0A060ZAA4"/>
<gene>
    <name evidence="4" type="ORF">GSONMT00037794001</name>
</gene>
<evidence type="ECO:0000256" key="3">
    <source>
        <dbReference type="SAM" id="MobiDB-lite"/>
    </source>
</evidence>
<dbReference type="GO" id="GO:0006888">
    <property type="term" value="P:endoplasmic reticulum to Golgi vesicle-mediated transport"/>
    <property type="evidence" value="ECO:0007669"/>
    <property type="project" value="TreeGrafter"/>
</dbReference>
<dbReference type="GO" id="GO:0070971">
    <property type="term" value="C:endoplasmic reticulum exit site"/>
    <property type="evidence" value="ECO:0007669"/>
    <property type="project" value="TreeGrafter"/>
</dbReference>
<protein>
    <submittedName>
        <fullName evidence="4">Uncharacterized protein</fullName>
    </submittedName>
</protein>
<dbReference type="PaxDb" id="8022-A0A060ZAA4"/>
<sequence length="196" mass="22022">MSKKFCRAFLLASRCCFVSTQRQRAQDLEDELEKTNQAYKIQITSQEKKAHNNWLAARAADRDLADIKRENAHLRQKLTDTQFKLDLVEKDPYALDNMGRPPFRGERSPYGPSPLGHPASENRTFPSPPTLMDGPPHLSPNFPPMAPGGRGDFSSPNPLFSATCGTAPQPNVHGLRRVSLKHCRVSCSNRWHVMSL</sequence>
<keyword evidence="1 2" id="KW-0175">Coiled coil</keyword>
<dbReference type="PANTHER" id="PTHR23158:SF38">
    <property type="entry name" value="MELANOMA INHIBITORY ACTIVITY PROTEIN 2"/>
    <property type="match status" value="1"/>
</dbReference>
<organism evidence="4 5">
    <name type="scientific">Oncorhynchus mykiss</name>
    <name type="common">Rainbow trout</name>
    <name type="synonym">Salmo gairdneri</name>
    <dbReference type="NCBI Taxonomy" id="8022"/>
    <lineage>
        <taxon>Eukaryota</taxon>
        <taxon>Metazoa</taxon>
        <taxon>Chordata</taxon>
        <taxon>Craniata</taxon>
        <taxon>Vertebrata</taxon>
        <taxon>Euteleostomi</taxon>
        <taxon>Actinopterygii</taxon>
        <taxon>Neopterygii</taxon>
        <taxon>Teleostei</taxon>
        <taxon>Protacanthopterygii</taxon>
        <taxon>Salmoniformes</taxon>
        <taxon>Salmonidae</taxon>
        <taxon>Salmoninae</taxon>
        <taxon>Oncorhynchus</taxon>
    </lineage>
</organism>
<accession>A0A060ZAA4</accession>
<evidence type="ECO:0000313" key="5">
    <source>
        <dbReference type="Proteomes" id="UP000193380"/>
    </source>
</evidence>
<feature type="region of interest" description="Disordered" evidence="3">
    <location>
        <begin position="96"/>
        <end position="129"/>
    </location>
</feature>
<dbReference type="PANTHER" id="PTHR23158">
    <property type="entry name" value="MELANOMA INHIBITORY ACTIVITY-RELATED"/>
    <property type="match status" value="1"/>
</dbReference>
<feature type="coiled-coil region" evidence="2">
    <location>
        <begin position="18"/>
        <end position="77"/>
    </location>
</feature>
<evidence type="ECO:0000256" key="1">
    <source>
        <dbReference type="ARBA" id="ARBA00023054"/>
    </source>
</evidence>
<name>A0A060ZAA4_ONCMY</name>
<dbReference type="GO" id="GO:0005789">
    <property type="term" value="C:endoplasmic reticulum membrane"/>
    <property type="evidence" value="ECO:0007669"/>
    <property type="project" value="TreeGrafter"/>
</dbReference>
<proteinExistence type="predicted"/>
<evidence type="ECO:0000256" key="2">
    <source>
        <dbReference type="SAM" id="Coils"/>
    </source>
</evidence>
<dbReference type="GO" id="GO:0009306">
    <property type="term" value="P:protein secretion"/>
    <property type="evidence" value="ECO:0007669"/>
    <property type="project" value="TreeGrafter"/>
</dbReference>
<reference evidence="4" key="1">
    <citation type="journal article" date="2014" name="Nat. Commun.">
        <title>The rainbow trout genome provides novel insights into evolution after whole-genome duplication in vertebrates.</title>
        <authorList>
            <person name="Berthelot C."/>
            <person name="Brunet F."/>
            <person name="Chalopin D."/>
            <person name="Juanchich A."/>
            <person name="Bernard M."/>
            <person name="Noel B."/>
            <person name="Bento P."/>
            <person name="Da Silva C."/>
            <person name="Labadie K."/>
            <person name="Alberti A."/>
            <person name="Aury J.M."/>
            <person name="Louis A."/>
            <person name="Dehais P."/>
            <person name="Bardou P."/>
            <person name="Montfort J."/>
            <person name="Klopp C."/>
            <person name="Cabau C."/>
            <person name="Gaspin C."/>
            <person name="Thorgaard G.H."/>
            <person name="Boussaha M."/>
            <person name="Quillet E."/>
            <person name="Guyomard R."/>
            <person name="Galiana D."/>
            <person name="Bobe J."/>
            <person name="Volff J.N."/>
            <person name="Genet C."/>
            <person name="Wincker P."/>
            <person name="Jaillon O."/>
            <person name="Roest Crollius H."/>
            <person name="Guiguen Y."/>
        </authorList>
    </citation>
    <scope>NUCLEOTIDE SEQUENCE [LARGE SCALE GENOMIC DNA]</scope>
</reference>
<dbReference type="GO" id="GO:0035459">
    <property type="term" value="P:vesicle cargo loading"/>
    <property type="evidence" value="ECO:0007669"/>
    <property type="project" value="TreeGrafter"/>
</dbReference>
<reference evidence="4" key="2">
    <citation type="submission" date="2014-03" db="EMBL/GenBank/DDBJ databases">
        <authorList>
            <person name="Genoscope - CEA"/>
        </authorList>
    </citation>
    <scope>NUCLEOTIDE SEQUENCE</scope>
</reference>
<dbReference type="STRING" id="8022.A0A060ZAA4"/>
<evidence type="ECO:0000313" key="4">
    <source>
        <dbReference type="EMBL" id="CDR00752.1"/>
    </source>
</evidence>
<dbReference type="InterPro" id="IPR051500">
    <property type="entry name" value="cTAGE_MIA/OTOR"/>
</dbReference>
<dbReference type="Proteomes" id="UP000193380">
    <property type="component" value="Unassembled WGS sequence"/>
</dbReference>